<reference evidence="2" key="1">
    <citation type="journal article" date="2014" name="Nat. Commun.">
        <title>The emerging biofuel crop Camelina sativa retains a highly undifferentiated hexaploid genome structure.</title>
        <authorList>
            <person name="Kagale S."/>
            <person name="Koh C."/>
            <person name="Nixon J."/>
            <person name="Bollina V."/>
            <person name="Clarke W.E."/>
            <person name="Tuteja R."/>
            <person name="Spillane C."/>
            <person name="Robinson S.J."/>
            <person name="Links M.G."/>
            <person name="Clarke C."/>
            <person name="Higgins E.E."/>
            <person name="Huebert T."/>
            <person name="Sharpe A.G."/>
            <person name="Parkin I.A."/>
        </authorList>
    </citation>
    <scope>NUCLEOTIDE SEQUENCE [LARGE SCALE GENOMIC DNA]</scope>
    <source>
        <strain evidence="2">cv. DH55</strain>
    </source>
</reference>
<dbReference type="InterPro" id="IPR021139">
    <property type="entry name" value="NYN"/>
</dbReference>
<organism evidence="2 3">
    <name type="scientific">Camelina sativa</name>
    <name type="common">False flax</name>
    <name type="synonym">Myagrum sativum</name>
    <dbReference type="NCBI Taxonomy" id="90675"/>
    <lineage>
        <taxon>Eukaryota</taxon>
        <taxon>Viridiplantae</taxon>
        <taxon>Streptophyta</taxon>
        <taxon>Embryophyta</taxon>
        <taxon>Tracheophyta</taxon>
        <taxon>Spermatophyta</taxon>
        <taxon>Magnoliopsida</taxon>
        <taxon>eudicotyledons</taxon>
        <taxon>Gunneridae</taxon>
        <taxon>Pentapetalae</taxon>
        <taxon>rosids</taxon>
        <taxon>malvids</taxon>
        <taxon>Brassicales</taxon>
        <taxon>Brassicaceae</taxon>
        <taxon>Camelineae</taxon>
        <taxon>Camelina</taxon>
    </lineage>
</organism>
<dbReference type="Pfam" id="PF01936">
    <property type="entry name" value="NYN"/>
    <property type="match status" value="1"/>
</dbReference>
<feature type="domain" description="NYN" evidence="1">
    <location>
        <begin position="159"/>
        <end position="287"/>
    </location>
</feature>
<accession>A0ABM0TWF5</accession>
<dbReference type="CDD" id="cd10910">
    <property type="entry name" value="PIN_limkain_b1_N_like"/>
    <property type="match status" value="1"/>
</dbReference>
<evidence type="ECO:0000259" key="1">
    <source>
        <dbReference type="Pfam" id="PF01936"/>
    </source>
</evidence>
<sequence>MSITCFVDDDAPDNLKYVFEHAGMDFVHVPKGNKHARVHSITEELLLWALYGTSRPASLFIISESIKEEQQVVPTPMDRNRFNLVFLEPGSVLVNCQGSPLECLQCGVPIEGLNENNFFERGRRLYGEAVVGVESLPIPYQVKPVVSDAWADINSEGNTGVFWDVVDFPIHVLHSPGMTSDLIKSGLHRQSCCNGSVSIRLYDVEDEMKQDLIDEYEATGISYNLVPEVGEAHGYARDYKMLVDILRWAVDNPPNSNLIVLSKHLDESSFSCIQGLQDTGYNNVVLVDTPASSAWLLCG</sequence>
<evidence type="ECO:0000313" key="3">
    <source>
        <dbReference type="RefSeq" id="XP_010432465.1"/>
    </source>
</evidence>
<dbReference type="GeneID" id="104716739"/>
<gene>
    <name evidence="3" type="primary">LOC104716739</name>
</gene>
<proteinExistence type="predicted"/>
<dbReference type="Proteomes" id="UP000694864">
    <property type="component" value="Chromosome 10"/>
</dbReference>
<protein>
    <submittedName>
        <fullName evidence="3">Uncharacterized protein LOC104716739</fullName>
    </submittedName>
</protein>
<keyword evidence="2" id="KW-1185">Reference proteome</keyword>
<evidence type="ECO:0000313" key="2">
    <source>
        <dbReference type="Proteomes" id="UP000694864"/>
    </source>
</evidence>
<reference evidence="3" key="2">
    <citation type="submission" date="2025-08" db="UniProtKB">
        <authorList>
            <consortium name="RefSeq"/>
        </authorList>
    </citation>
    <scope>IDENTIFICATION</scope>
    <source>
        <tissue evidence="3">Leaf</tissue>
    </source>
</reference>
<dbReference type="InterPro" id="IPR024768">
    <property type="entry name" value="Marf1"/>
</dbReference>
<dbReference type="PANTHER" id="PTHR14379:SF90">
    <property type="entry name" value="EMB|CAB71880.1-RELATED"/>
    <property type="match status" value="1"/>
</dbReference>
<dbReference type="PANTHER" id="PTHR14379">
    <property type="entry name" value="LIMKAIN B LKAP"/>
    <property type="match status" value="1"/>
</dbReference>
<name>A0ABM0TWF5_CAMSA</name>
<dbReference type="RefSeq" id="XP_010432465.1">
    <property type="nucleotide sequence ID" value="XM_010434163.2"/>
</dbReference>